<feature type="region of interest" description="Disordered" evidence="1">
    <location>
        <begin position="261"/>
        <end position="286"/>
    </location>
</feature>
<accession>A0ABD0ST43</accession>
<comment type="caution">
    <text evidence="2">The sequence shown here is derived from an EMBL/GenBank/DDBJ whole genome shotgun (WGS) entry which is preliminary data.</text>
</comment>
<protein>
    <submittedName>
        <fullName evidence="2">Uncharacterized protein</fullName>
    </submittedName>
</protein>
<proteinExistence type="predicted"/>
<reference evidence="2 3" key="1">
    <citation type="submission" date="2024-06" db="EMBL/GenBank/DDBJ databases">
        <title>A chromosome-level genome assembly of beet webworm, Loxostege sticticalis.</title>
        <authorList>
            <person name="Zhang Y."/>
        </authorList>
    </citation>
    <scope>NUCLEOTIDE SEQUENCE [LARGE SCALE GENOMIC DNA]</scope>
    <source>
        <strain evidence="2">AQ028</strain>
        <tissue evidence="2">Male pupae</tissue>
    </source>
</reference>
<gene>
    <name evidence="2" type="ORF">ABMA28_003809</name>
</gene>
<dbReference type="AlphaFoldDB" id="A0ABD0ST43"/>
<dbReference type="EMBL" id="JBEDNZ010000015">
    <property type="protein sequence ID" value="KAL0828906.1"/>
    <property type="molecule type" value="Genomic_DNA"/>
</dbReference>
<organism evidence="2 3">
    <name type="scientific">Loxostege sticticalis</name>
    <name type="common">Beet webworm moth</name>
    <dbReference type="NCBI Taxonomy" id="481309"/>
    <lineage>
        <taxon>Eukaryota</taxon>
        <taxon>Metazoa</taxon>
        <taxon>Ecdysozoa</taxon>
        <taxon>Arthropoda</taxon>
        <taxon>Hexapoda</taxon>
        <taxon>Insecta</taxon>
        <taxon>Pterygota</taxon>
        <taxon>Neoptera</taxon>
        <taxon>Endopterygota</taxon>
        <taxon>Lepidoptera</taxon>
        <taxon>Glossata</taxon>
        <taxon>Ditrysia</taxon>
        <taxon>Pyraloidea</taxon>
        <taxon>Crambidae</taxon>
        <taxon>Pyraustinae</taxon>
        <taxon>Loxostege</taxon>
    </lineage>
</organism>
<name>A0ABD0ST43_LOXSC</name>
<feature type="compositionally biased region" description="Basic and acidic residues" evidence="1">
    <location>
        <begin position="44"/>
        <end position="58"/>
    </location>
</feature>
<evidence type="ECO:0000256" key="1">
    <source>
        <dbReference type="SAM" id="MobiDB-lite"/>
    </source>
</evidence>
<sequence>MITALFQTTNNNTLFKIAPVFLLALAVGAEKKIELQDIEEDNLKSEKEKDLEKSEPRSETAQPGLALEFLKNGLLRYFEAPTHQQQPQQPRYVHQYAVTEAPERPQTAAPKAQYGRPTAQQAMVGYLSNVPMQIYLVPQYYNDQPEQSVSAPSGVQYAAPAVTRVAYPSAPEAVQTQTNYIEVPAYIAPTGKTYLPQYSSPVAYVSYTPQPTVAPAQATVAPVLTYQMPVVQYQTAIAAPPVSKHYYQTPQYETNALDDAHENEEESLKQYSTQNEAPHTKTQDYPRYYSSRQPLREDFRHNAVSELPPPNPLLLKGHPPHLSHIPKALPMYRPLNKPVYSGGGFMANGYTVRPTEAYGLPFKRRPTSLLDSYIPSSLQIEYLKKGFTKDPLAVYEALATGRHFTHAPVTPRHYERGFLPNQMYHTAAGGITYGHYKRAPKVEKSN</sequence>
<evidence type="ECO:0000313" key="3">
    <source>
        <dbReference type="Proteomes" id="UP001549921"/>
    </source>
</evidence>
<evidence type="ECO:0000313" key="2">
    <source>
        <dbReference type="EMBL" id="KAL0828906.1"/>
    </source>
</evidence>
<feature type="region of interest" description="Disordered" evidence="1">
    <location>
        <begin position="44"/>
        <end position="63"/>
    </location>
</feature>
<dbReference type="Proteomes" id="UP001549921">
    <property type="component" value="Unassembled WGS sequence"/>
</dbReference>